<dbReference type="InterPro" id="IPR058626">
    <property type="entry name" value="MdtA-like_b-barrel"/>
</dbReference>
<dbReference type="PROSITE" id="PS51257">
    <property type="entry name" value="PROKAR_LIPOPROTEIN"/>
    <property type="match status" value="1"/>
</dbReference>
<dbReference type="GO" id="GO:0022857">
    <property type="term" value="F:transmembrane transporter activity"/>
    <property type="evidence" value="ECO:0007669"/>
    <property type="project" value="InterPro"/>
</dbReference>
<feature type="domain" description="Multidrug resistance protein MdtA-like barrel-sandwich hybrid" evidence="7">
    <location>
        <begin position="61"/>
        <end position="202"/>
    </location>
</feature>
<dbReference type="NCBIfam" id="TIGR01730">
    <property type="entry name" value="RND_mfp"/>
    <property type="match status" value="1"/>
</dbReference>
<evidence type="ECO:0000256" key="5">
    <source>
        <dbReference type="SAM" id="SignalP"/>
    </source>
</evidence>
<feature type="region of interest" description="Disordered" evidence="4">
    <location>
        <begin position="376"/>
        <end position="400"/>
    </location>
</feature>
<reference evidence="10 11" key="1">
    <citation type="submission" date="2018-09" db="EMBL/GenBank/DDBJ databases">
        <authorList>
            <person name="Zhu H."/>
        </authorList>
    </citation>
    <scope>NUCLEOTIDE SEQUENCE [LARGE SCALE GENOMIC DNA]</scope>
    <source>
        <strain evidence="10 11">K1W22B-8</strain>
    </source>
</reference>
<dbReference type="Gene3D" id="1.10.287.470">
    <property type="entry name" value="Helix hairpin bin"/>
    <property type="match status" value="1"/>
</dbReference>
<evidence type="ECO:0000259" key="8">
    <source>
        <dbReference type="Pfam" id="PF25944"/>
    </source>
</evidence>
<dbReference type="OrthoDB" id="9816569at2"/>
<evidence type="ECO:0000259" key="6">
    <source>
        <dbReference type="Pfam" id="PF25876"/>
    </source>
</evidence>
<feature type="domain" description="Multidrug resistance protein MdtA-like beta-barrel" evidence="8">
    <location>
        <begin position="241"/>
        <end position="296"/>
    </location>
</feature>
<comment type="subcellular location">
    <subcellularLocation>
        <location evidence="1">Cell envelope</location>
    </subcellularLocation>
</comment>
<evidence type="ECO:0000259" key="7">
    <source>
        <dbReference type="Pfam" id="PF25917"/>
    </source>
</evidence>
<feature type="domain" description="Multidrug resistance protein MdtA-like alpha-helical hairpin" evidence="6">
    <location>
        <begin position="102"/>
        <end position="170"/>
    </location>
</feature>
<dbReference type="Pfam" id="PF25917">
    <property type="entry name" value="BSH_RND"/>
    <property type="match status" value="1"/>
</dbReference>
<name>A0A418W9C4_9PROT</name>
<comment type="similarity">
    <text evidence="2">Belongs to the membrane fusion protein (MFP) (TC 8.A.1) family.</text>
</comment>
<evidence type="ECO:0000256" key="3">
    <source>
        <dbReference type="SAM" id="Coils"/>
    </source>
</evidence>
<feature type="domain" description="Multidrug resistance protein MdtA-like C-terminal permuted SH3" evidence="9">
    <location>
        <begin position="305"/>
        <end position="363"/>
    </location>
</feature>
<dbReference type="Pfam" id="PF25876">
    <property type="entry name" value="HH_MFP_RND"/>
    <property type="match status" value="1"/>
</dbReference>
<dbReference type="Gene3D" id="2.40.420.20">
    <property type="match status" value="1"/>
</dbReference>
<feature type="chain" id="PRO_5019302459" evidence="5">
    <location>
        <begin position="20"/>
        <end position="400"/>
    </location>
</feature>
<evidence type="ECO:0000313" key="11">
    <source>
        <dbReference type="Proteomes" id="UP000284605"/>
    </source>
</evidence>
<dbReference type="InterPro" id="IPR006143">
    <property type="entry name" value="RND_pump_MFP"/>
</dbReference>
<evidence type="ECO:0000256" key="4">
    <source>
        <dbReference type="SAM" id="MobiDB-lite"/>
    </source>
</evidence>
<dbReference type="AlphaFoldDB" id="A0A418W9C4"/>
<dbReference type="RefSeq" id="WP_119777268.1">
    <property type="nucleotide sequence ID" value="NZ_QYUK01000011.1"/>
</dbReference>
<dbReference type="InterPro" id="IPR058627">
    <property type="entry name" value="MdtA-like_C"/>
</dbReference>
<dbReference type="EMBL" id="QYUK01000011">
    <property type="protein sequence ID" value="RJF86622.1"/>
    <property type="molecule type" value="Genomic_DNA"/>
</dbReference>
<dbReference type="Gene3D" id="2.40.50.100">
    <property type="match status" value="1"/>
</dbReference>
<feature type="signal peptide" evidence="5">
    <location>
        <begin position="1"/>
        <end position="19"/>
    </location>
</feature>
<dbReference type="GO" id="GO:0030313">
    <property type="term" value="C:cell envelope"/>
    <property type="evidence" value="ECO:0007669"/>
    <property type="project" value="UniProtKB-SubCell"/>
</dbReference>
<dbReference type="InterPro" id="IPR058624">
    <property type="entry name" value="MdtA-like_HH"/>
</dbReference>
<dbReference type="FunFam" id="2.40.420.20:FF:000001">
    <property type="entry name" value="Efflux RND transporter periplasmic adaptor subunit"/>
    <property type="match status" value="1"/>
</dbReference>
<keyword evidence="11" id="KW-1185">Reference proteome</keyword>
<organism evidence="10 11">
    <name type="scientific">Oleomonas cavernae</name>
    <dbReference type="NCBI Taxonomy" id="2320859"/>
    <lineage>
        <taxon>Bacteria</taxon>
        <taxon>Pseudomonadati</taxon>
        <taxon>Pseudomonadota</taxon>
        <taxon>Alphaproteobacteria</taxon>
        <taxon>Acetobacterales</taxon>
        <taxon>Acetobacteraceae</taxon>
        <taxon>Oleomonas</taxon>
    </lineage>
</organism>
<dbReference type="GO" id="GO:0046677">
    <property type="term" value="P:response to antibiotic"/>
    <property type="evidence" value="ECO:0007669"/>
    <property type="project" value="TreeGrafter"/>
</dbReference>
<sequence length="400" mass="42652">MTKAKLLVGLAFSALLALAGCDNGSGQPQARPPAPVTVAPPLVRDMADYDEFTGRFAAVDSVEIRARVSGYLDSIHFKDGQEVSKGQLLYVIDPRPFEAEVARAKADVDAADAQLELAEREVARYGALRQGGNASQQTLDEKLQARRSASASVQSAQAALRQAELNLEFTSITAPVAGRISRTNVTVGNLVSGADAGGTALTTIVSVDPIYLYFDGDEQVYLRSQRRNLLGELPDPRITAIPIDLALADETGFPHAGWMDFVDNQLDQATGTIRVRGIFANPGRVFTPGMFARVRVAGSEPKRTILIPDAAIGTDQTRRFVWVIGAENKPQLTIVELGSAVGSLRVVRSGLTPTDQVVVNGIMRVRPGVPVSPIPAHLDDDGKIVNDPTPVADAKPEGAK</sequence>
<dbReference type="InterPro" id="IPR058625">
    <property type="entry name" value="MdtA-like_BSH"/>
</dbReference>
<dbReference type="Pfam" id="PF25944">
    <property type="entry name" value="Beta-barrel_RND"/>
    <property type="match status" value="1"/>
</dbReference>
<evidence type="ECO:0000256" key="2">
    <source>
        <dbReference type="ARBA" id="ARBA00009477"/>
    </source>
</evidence>
<protein>
    <submittedName>
        <fullName evidence="10">Efflux RND transporter periplasmic adaptor subunit</fullName>
    </submittedName>
</protein>
<dbReference type="Pfam" id="PF25967">
    <property type="entry name" value="RND-MFP_C"/>
    <property type="match status" value="1"/>
</dbReference>
<dbReference type="SUPFAM" id="SSF111369">
    <property type="entry name" value="HlyD-like secretion proteins"/>
    <property type="match status" value="1"/>
</dbReference>
<evidence type="ECO:0000256" key="1">
    <source>
        <dbReference type="ARBA" id="ARBA00004196"/>
    </source>
</evidence>
<evidence type="ECO:0000313" key="10">
    <source>
        <dbReference type="EMBL" id="RJF86622.1"/>
    </source>
</evidence>
<dbReference type="PANTHER" id="PTHR30158:SF10">
    <property type="entry name" value="CATION EFFLUX PUMP"/>
    <property type="match status" value="1"/>
</dbReference>
<dbReference type="Gene3D" id="2.40.30.170">
    <property type="match status" value="1"/>
</dbReference>
<evidence type="ECO:0000259" key="9">
    <source>
        <dbReference type="Pfam" id="PF25967"/>
    </source>
</evidence>
<comment type="caution">
    <text evidence="10">The sequence shown here is derived from an EMBL/GenBank/DDBJ whole genome shotgun (WGS) entry which is preliminary data.</text>
</comment>
<dbReference type="Proteomes" id="UP000284605">
    <property type="component" value="Unassembled WGS sequence"/>
</dbReference>
<keyword evidence="3" id="KW-0175">Coiled coil</keyword>
<keyword evidence="5" id="KW-0732">Signal</keyword>
<gene>
    <name evidence="10" type="ORF">D3874_05970</name>
</gene>
<dbReference type="PANTHER" id="PTHR30158">
    <property type="entry name" value="ACRA/E-RELATED COMPONENT OF DRUG EFFLUX TRANSPORTER"/>
    <property type="match status" value="1"/>
</dbReference>
<dbReference type="GO" id="GO:0005886">
    <property type="term" value="C:plasma membrane"/>
    <property type="evidence" value="ECO:0007669"/>
    <property type="project" value="TreeGrafter"/>
</dbReference>
<proteinExistence type="inferred from homology"/>
<feature type="coiled-coil region" evidence="3">
    <location>
        <begin position="101"/>
        <end position="166"/>
    </location>
</feature>
<accession>A0A418W9C4</accession>